<feature type="compositionally biased region" description="Polar residues" evidence="5">
    <location>
        <begin position="538"/>
        <end position="549"/>
    </location>
</feature>
<dbReference type="CDD" id="cd00143">
    <property type="entry name" value="PP2Cc"/>
    <property type="match status" value="1"/>
</dbReference>
<dbReference type="PANTHER" id="PTHR47992">
    <property type="entry name" value="PROTEIN PHOSPHATASE"/>
    <property type="match status" value="1"/>
</dbReference>
<gene>
    <name evidence="8" type="primary">LOC112458314</name>
</gene>
<feature type="region of interest" description="Disordered" evidence="5">
    <location>
        <begin position="156"/>
        <end position="179"/>
    </location>
</feature>
<dbReference type="GO" id="GO:0004722">
    <property type="term" value="F:protein serine/threonine phosphatase activity"/>
    <property type="evidence" value="ECO:0007669"/>
    <property type="project" value="InterPro"/>
</dbReference>
<dbReference type="RefSeq" id="XP_024877662.1">
    <property type="nucleotide sequence ID" value="XM_025021894.1"/>
</dbReference>
<evidence type="ECO:0000313" key="7">
    <source>
        <dbReference type="Proteomes" id="UP000504618"/>
    </source>
</evidence>
<dbReference type="CTD" id="31404"/>
<feature type="compositionally biased region" description="Low complexity" evidence="5">
    <location>
        <begin position="889"/>
        <end position="908"/>
    </location>
</feature>
<feature type="region of interest" description="Disordered" evidence="5">
    <location>
        <begin position="882"/>
        <end position="958"/>
    </location>
</feature>
<dbReference type="OrthoDB" id="10025511at2759"/>
<accession>A0A6J1Q622</accession>
<dbReference type="FunFam" id="3.60.40.10:FF:000060">
    <property type="entry name" value="Protein phosphatase 2c"/>
    <property type="match status" value="1"/>
</dbReference>
<feature type="compositionally biased region" description="Basic and acidic residues" evidence="5">
    <location>
        <begin position="476"/>
        <end position="512"/>
    </location>
</feature>
<keyword evidence="3 4" id="KW-0904">Protein phosphatase</keyword>
<evidence type="ECO:0000256" key="5">
    <source>
        <dbReference type="SAM" id="MobiDB-lite"/>
    </source>
</evidence>
<keyword evidence="1" id="KW-0479">Metal-binding</keyword>
<feature type="compositionally biased region" description="Polar residues" evidence="5">
    <location>
        <begin position="680"/>
        <end position="696"/>
    </location>
</feature>
<proteinExistence type="inferred from homology"/>
<feature type="compositionally biased region" description="Low complexity" evidence="5">
    <location>
        <begin position="743"/>
        <end position="759"/>
    </location>
</feature>
<dbReference type="GeneID" id="112458314"/>
<feature type="region of interest" description="Disordered" evidence="5">
    <location>
        <begin position="384"/>
        <end position="427"/>
    </location>
</feature>
<dbReference type="AlphaFoldDB" id="A0A6J1Q622"/>
<evidence type="ECO:0000256" key="3">
    <source>
        <dbReference type="ARBA" id="ARBA00022912"/>
    </source>
</evidence>
<evidence type="ECO:0000256" key="4">
    <source>
        <dbReference type="RuleBase" id="RU003465"/>
    </source>
</evidence>
<evidence type="ECO:0000256" key="1">
    <source>
        <dbReference type="ARBA" id="ARBA00022723"/>
    </source>
</evidence>
<protein>
    <submittedName>
        <fullName evidence="8">Uncharacterized protein LOC112458314 isoform X1</fullName>
    </submittedName>
</protein>
<keyword evidence="2 4" id="KW-0378">Hydrolase</keyword>
<dbReference type="Proteomes" id="UP000504618">
    <property type="component" value="Unplaced"/>
</dbReference>
<feature type="domain" description="PPM-type phosphatase" evidence="6">
    <location>
        <begin position="10"/>
        <end position="330"/>
    </location>
</feature>
<name>A0A6J1Q622_9HYME</name>
<keyword evidence="7" id="KW-1185">Reference proteome</keyword>
<feature type="compositionally biased region" description="Polar residues" evidence="5">
    <location>
        <begin position="940"/>
        <end position="950"/>
    </location>
</feature>
<dbReference type="InterPro" id="IPR015655">
    <property type="entry name" value="PP2C"/>
</dbReference>
<feature type="region of interest" description="Disordered" evidence="5">
    <location>
        <begin position="612"/>
        <end position="811"/>
    </location>
</feature>
<dbReference type="Gene3D" id="3.60.40.10">
    <property type="entry name" value="PPM-type phosphatase domain"/>
    <property type="match status" value="1"/>
</dbReference>
<dbReference type="PROSITE" id="PS01032">
    <property type="entry name" value="PPM_1"/>
    <property type="match status" value="1"/>
</dbReference>
<dbReference type="InterPro" id="IPR036457">
    <property type="entry name" value="PPM-type-like_dom_sf"/>
</dbReference>
<dbReference type="SMART" id="SM00332">
    <property type="entry name" value="PP2Cc"/>
    <property type="match status" value="1"/>
</dbReference>
<comment type="similarity">
    <text evidence="4">Belongs to the PP2C family.</text>
</comment>
<dbReference type="GO" id="GO:0046872">
    <property type="term" value="F:metal ion binding"/>
    <property type="evidence" value="ECO:0007669"/>
    <property type="project" value="UniProtKB-KW"/>
</dbReference>
<sequence>MPLSIGVNLRVTGHCNQGGRKYMEDMFCVAFQPTSDDKDLEYAFFGIFDGHGGAEAATFAKENLMDLIVKQRNFWSERDEDVLRAIRDGYMNTHIAMWRELDKWPRTASGLPSTAGTTASIAFIRKGKIYIGHVGDSAIILGYQAEGDPQWRAKSLTKDHKPESGPEMTRIQESGGKVVSKSGVPRVVWNRPRIGHKGPVRRSTHMDEIPFLAVARSLGDLWSYNSELNTFVVSPEPDVKVIPVDVKSNRCLIFGTDGLWNMLSPQAAVAIVQATDRHNEKHLIASQQTGNGADTQMWINPSKSLVDRALERWSSTRLRADNTSVVTLMLDPSGPCRKEGSHLALFKVLFNQKKDRVIHHGTHTPTTTKELENIEAVNQKIISPCMPIPPPSVSTDLDIDPKQPDSSNGNEEAVDQTLQPETVSCPEKSALSDIDTLSELQENTAIDKSIGTVDADESIQVAEISSSQMAEESGDAESKKANETNHEKSEHPDNEIKQVAEENENEKAKIDDAQTLIQSNPKSTIKFAEPEEVIPESGVSNVTRQSTFPGANEEALQPAPFVSRLRRSGGIVPVKSSSFDNGEVKNGVLNGSRHKQHPLFPARVDVRTIKRRHSLSSSQTQNAFADVTPSPDSKTYASVKSRYSRVKKSSVVGSTTVEETTKSALKTSDRGINNKRKHSAITQASVSSGIENSCAQQEPCAKRRTRSEDQRHSPTDENDPANQAMENANARLSWPTSDRRPDSSLNGASLTTLSSSSNTFQRRSLGKKATPVKAIRRSSINGSPRLQHLRGSFGLRDWDQGRNNRTTNCNSRRTINRPVTIIGPTDTSLPQRWLRSDTMAATPVKTLRSRNVDIAGHTISAQLVHQYGVVKQNRLPLPNKLKQSANGGSLQSSRVRSSSLSASKLKQANGNGGSVSTCATINPSTAGSTSGIAKKGKSPYNPSARSLSTRSRIKRLGK</sequence>
<dbReference type="PROSITE" id="PS51746">
    <property type="entry name" value="PPM_2"/>
    <property type="match status" value="1"/>
</dbReference>
<reference evidence="8" key="1">
    <citation type="submission" date="2025-08" db="UniProtKB">
        <authorList>
            <consortium name="RefSeq"/>
        </authorList>
    </citation>
    <scope>IDENTIFICATION</scope>
    <source>
        <tissue evidence="8">Whole body</tissue>
    </source>
</reference>
<feature type="compositionally biased region" description="Basic and acidic residues" evidence="5">
    <location>
        <begin position="706"/>
        <end position="715"/>
    </location>
</feature>
<dbReference type="Pfam" id="PF00481">
    <property type="entry name" value="PP2C"/>
    <property type="match status" value="1"/>
</dbReference>
<feature type="compositionally biased region" description="Polar residues" evidence="5">
    <location>
        <begin position="404"/>
        <end position="422"/>
    </location>
</feature>
<evidence type="ECO:0000259" key="6">
    <source>
        <dbReference type="PROSITE" id="PS51746"/>
    </source>
</evidence>
<feature type="compositionally biased region" description="Polar residues" evidence="5">
    <location>
        <begin position="914"/>
        <end position="931"/>
    </location>
</feature>
<dbReference type="SUPFAM" id="SSF81606">
    <property type="entry name" value="PP2C-like"/>
    <property type="match status" value="1"/>
</dbReference>
<evidence type="ECO:0000313" key="8">
    <source>
        <dbReference type="RefSeq" id="XP_024877662.1"/>
    </source>
</evidence>
<feature type="region of interest" description="Disordered" evidence="5">
    <location>
        <begin position="464"/>
        <end position="599"/>
    </location>
</feature>
<organism evidence="7 8">
    <name type="scientific">Temnothorax curvispinosus</name>
    <dbReference type="NCBI Taxonomy" id="300111"/>
    <lineage>
        <taxon>Eukaryota</taxon>
        <taxon>Metazoa</taxon>
        <taxon>Ecdysozoa</taxon>
        <taxon>Arthropoda</taxon>
        <taxon>Hexapoda</taxon>
        <taxon>Insecta</taxon>
        <taxon>Pterygota</taxon>
        <taxon>Neoptera</taxon>
        <taxon>Endopterygota</taxon>
        <taxon>Hymenoptera</taxon>
        <taxon>Apocrita</taxon>
        <taxon>Aculeata</taxon>
        <taxon>Formicoidea</taxon>
        <taxon>Formicidae</taxon>
        <taxon>Myrmicinae</taxon>
        <taxon>Temnothorax</taxon>
    </lineage>
</organism>
<feature type="compositionally biased region" description="Low complexity" evidence="5">
    <location>
        <begin position="649"/>
        <end position="658"/>
    </location>
</feature>
<dbReference type="InterPro" id="IPR001932">
    <property type="entry name" value="PPM-type_phosphatase-like_dom"/>
</dbReference>
<dbReference type="InterPro" id="IPR000222">
    <property type="entry name" value="PP2C_BS"/>
</dbReference>
<evidence type="ECO:0000256" key="2">
    <source>
        <dbReference type="ARBA" id="ARBA00022801"/>
    </source>
</evidence>